<dbReference type="KEGG" id="bsd:BLASA_2144"/>
<dbReference type="SUPFAM" id="SSF52980">
    <property type="entry name" value="Restriction endonuclease-like"/>
    <property type="match status" value="1"/>
</dbReference>
<accession>H6RSV0</accession>
<dbReference type="eggNOG" id="COG5340">
    <property type="taxonomic scope" value="Bacteria"/>
</dbReference>
<proteinExistence type="predicted"/>
<dbReference type="Proteomes" id="UP000007517">
    <property type="component" value="Chromosome"/>
</dbReference>
<keyword evidence="3" id="KW-1185">Reference proteome</keyword>
<dbReference type="InterPro" id="IPR007569">
    <property type="entry name" value="DUF559"/>
</dbReference>
<dbReference type="eggNOG" id="COG2852">
    <property type="taxonomic scope" value="Bacteria"/>
</dbReference>
<feature type="domain" description="DUF559" evidence="1">
    <location>
        <begin position="193"/>
        <end position="290"/>
    </location>
</feature>
<name>H6RSV0_BLASD</name>
<dbReference type="InterPro" id="IPR011335">
    <property type="entry name" value="Restrct_endonuc-II-like"/>
</dbReference>
<dbReference type="Pfam" id="PF04480">
    <property type="entry name" value="DUF559"/>
    <property type="match status" value="1"/>
</dbReference>
<reference evidence="2 3" key="1">
    <citation type="journal article" date="2012" name="J. Bacteriol.">
        <title>Genome Sequence of Blastococcus saxobsidens DD2, a Stone-Inhabiting Bacterium.</title>
        <authorList>
            <person name="Chouaia B."/>
            <person name="Crotti E."/>
            <person name="Brusetti L."/>
            <person name="Daffonchio D."/>
            <person name="Essoussi I."/>
            <person name="Nouioui I."/>
            <person name="Sbissi I."/>
            <person name="Ghodhbane-Gtari F."/>
            <person name="Gtari M."/>
            <person name="Vacherie B."/>
            <person name="Barbe V."/>
            <person name="Medigue C."/>
            <person name="Gury J."/>
            <person name="Pujic P."/>
            <person name="Normand P."/>
        </authorList>
    </citation>
    <scope>NUCLEOTIDE SEQUENCE [LARGE SCALE GENOMIC DNA]</scope>
    <source>
        <strain evidence="2 3">DD2</strain>
    </source>
</reference>
<evidence type="ECO:0000259" key="1">
    <source>
        <dbReference type="Pfam" id="PF04480"/>
    </source>
</evidence>
<evidence type="ECO:0000313" key="2">
    <source>
        <dbReference type="EMBL" id="CCG03053.1"/>
    </source>
</evidence>
<protein>
    <recommendedName>
        <fullName evidence="1">DUF559 domain-containing protein</fullName>
    </recommendedName>
</protein>
<dbReference type="AlphaFoldDB" id="H6RSV0"/>
<evidence type="ECO:0000313" key="3">
    <source>
        <dbReference type="Proteomes" id="UP000007517"/>
    </source>
</evidence>
<dbReference type="EMBL" id="FO117623">
    <property type="protein sequence ID" value="CCG03053.1"/>
    <property type="molecule type" value="Genomic_DNA"/>
</dbReference>
<sequence length="306" mass="33331">MAHDPQPLLGETGWIAGPELLSCVSRSTVRNWIAAGRLVRLAPGLFALPAVAREWRVRVAATLDGREAVASHVTALALWDLVTHPPGAVHVSVEPGRSGRGSPGVVVHRAAGAWADRRRIDGLAVSSVERAVVDTWAVPSVLPRSQVRAAAITAVRRRSCSPRDLRLELAGRPQLRGRPELTRLVELLADGCQSELEIWGCLHVLRAPGMPTFVQQRRVTAGGRSFVLDAACEESMLAVEMDGSAWHGSRAQREADIERDALVATAGWQTLRLSYARMTRSPEACRRDILGVHAARLRLLRARVVR</sequence>
<dbReference type="STRING" id="1146883.BLASA_2144"/>
<dbReference type="HOGENOM" id="CLU_052626_3_2_11"/>
<dbReference type="Gene3D" id="3.40.960.10">
    <property type="entry name" value="VSR Endonuclease"/>
    <property type="match status" value="1"/>
</dbReference>
<gene>
    <name evidence="2" type="ordered locus">BLASA_2144</name>
</gene>
<organism evidence="2 3">
    <name type="scientific">Blastococcus saxobsidens (strain DD2)</name>
    <dbReference type="NCBI Taxonomy" id="1146883"/>
    <lineage>
        <taxon>Bacteria</taxon>
        <taxon>Bacillati</taxon>
        <taxon>Actinomycetota</taxon>
        <taxon>Actinomycetes</taxon>
        <taxon>Geodermatophilales</taxon>
        <taxon>Geodermatophilaceae</taxon>
        <taxon>Blastococcus</taxon>
    </lineage>
</organism>
<reference evidence="3" key="2">
    <citation type="submission" date="2012-02" db="EMBL/GenBank/DDBJ databases">
        <title>Complete genome sequence of Blastococcus saxobsidens strain DD2.</title>
        <authorList>
            <person name="Genoscope."/>
        </authorList>
    </citation>
    <scope>NUCLEOTIDE SEQUENCE [LARGE SCALE GENOMIC DNA]</scope>
    <source>
        <strain evidence="3">DD2</strain>
    </source>
</reference>
<dbReference type="OrthoDB" id="5243722at2"/>
<dbReference type="RefSeq" id="WP_014375936.1">
    <property type="nucleotide sequence ID" value="NC_016943.1"/>
</dbReference>